<evidence type="ECO:0000313" key="1">
    <source>
        <dbReference type="EMBL" id="ARF09323.1"/>
    </source>
</evidence>
<accession>A0A1V0SC83</accession>
<dbReference type="EMBL" id="KY684084">
    <property type="protein sequence ID" value="ARF09323.1"/>
    <property type="molecule type" value="Genomic_DNA"/>
</dbReference>
<name>A0A1V0SC83_9VIRU</name>
<reference evidence="1" key="1">
    <citation type="journal article" date="2017" name="Science">
        <title>Giant viruses with an expanded complement of translation system components.</title>
        <authorList>
            <person name="Schulz F."/>
            <person name="Yutin N."/>
            <person name="Ivanova N.N."/>
            <person name="Ortega D.R."/>
            <person name="Lee T.K."/>
            <person name="Vierheilig J."/>
            <person name="Daims H."/>
            <person name="Horn M."/>
            <person name="Wagner M."/>
            <person name="Jensen G.J."/>
            <person name="Kyrpides N.C."/>
            <person name="Koonin E.V."/>
            <person name="Woyke T."/>
        </authorList>
    </citation>
    <scope>NUCLEOTIDE SEQUENCE</scope>
    <source>
        <strain evidence="1">CTV1</strain>
    </source>
</reference>
<protein>
    <submittedName>
        <fullName evidence="1">Uncharacterized protein</fullName>
    </submittedName>
</protein>
<gene>
    <name evidence="1" type="ORF">Catovirus_2_272</name>
</gene>
<proteinExistence type="predicted"/>
<organism evidence="1">
    <name type="scientific">Catovirus CTV1</name>
    <dbReference type="NCBI Taxonomy" id="1977631"/>
    <lineage>
        <taxon>Viruses</taxon>
        <taxon>Varidnaviria</taxon>
        <taxon>Bamfordvirae</taxon>
        <taxon>Nucleocytoviricota</taxon>
        <taxon>Megaviricetes</taxon>
        <taxon>Imitervirales</taxon>
        <taxon>Mimiviridae</taxon>
        <taxon>Klosneuvirinae</taxon>
        <taxon>Catovirus</taxon>
    </lineage>
</organism>
<sequence>MNIVKKNGNILRFESYWRNNQNDKSYVDSNGKLFPFPKEERNWTDKKQFLNRLIRICKLLKNNKKFKHKKNKDCLLCDKKNITEGEFNLNNVIWEDGLIHYIDVHNTKPSEEFIELIYNFQHDDTKSNVLNVNGTMYKIKDLKYLKLDRNQIMIMDALMSHGGYTKKYIDSKNKNIYRYSEHAGLIDFNENTVDKIIISGRTNRVDEGDEEIYLPKNMPDAFDYEYIFHTHPPTPKPGGRANIGILYEFPSISDIFHFIDHYNEGETQGSLVIAAEGLYNIRTNSLDKSKIKINEDLMYKSLTKLMQNLQSDAIEKYGIEFSTQFFHSKIAQDFTFINGINKLLEKHNLHIDFFPRIKDEFGNWIIDTIYLPIYVIEPIR</sequence>